<reference evidence="9" key="2">
    <citation type="submission" date="2020-09" db="EMBL/GenBank/DDBJ databases">
        <authorList>
            <person name="Sun Q."/>
            <person name="Ohkuma M."/>
        </authorList>
    </citation>
    <scope>NUCLEOTIDE SEQUENCE</scope>
    <source>
        <strain evidence="9">JCM 13919</strain>
    </source>
</reference>
<dbReference type="OrthoDB" id="6708821at2"/>
<keyword evidence="5" id="KW-0564">Palmitate</keyword>
<dbReference type="GO" id="GO:0030234">
    <property type="term" value="F:enzyme regulator activity"/>
    <property type="evidence" value="ECO:0007669"/>
    <property type="project" value="TreeGrafter"/>
</dbReference>
<evidence type="ECO:0000313" key="10">
    <source>
        <dbReference type="Proteomes" id="UP000630149"/>
    </source>
</evidence>
<evidence type="ECO:0000313" key="9">
    <source>
        <dbReference type="EMBL" id="GGI86947.1"/>
    </source>
</evidence>
<feature type="signal peptide" evidence="8">
    <location>
        <begin position="1"/>
        <end position="24"/>
    </location>
</feature>
<dbReference type="SUPFAM" id="SSF53822">
    <property type="entry name" value="Periplasmic binding protein-like I"/>
    <property type="match status" value="1"/>
</dbReference>
<dbReference type="GO" id="GO:0031241">
    <property type="term" value="C:periplasmic side of cell outer membrane"/>
    <property type="evidence" value="ECO:0007669"/>
    <property type="project" value="TreeGrafter"/>
</dbReference>
<keyword evidence="7" id="KW-0449">Lipoprotein</keyword>
<reference evidence="9" key="1">
    <citation type="journal article" date="2014" name="Int. J. Syst. Evol. Microbiol.">
        <title>Complete genome sequence of Corynebacterium casei LMG S-19264T (=DSM 44701T), isolated from a smear-ripened cheese.</title>
        <authorList>
            <consortium name="US DOE Joint Genome Institute (JGI-PGF)"/>
            <person name="Walter F."/>
            <person name="Albersmeier A."/>
            <person name="Kalinowski J."/>
            <person name="Ruckert C."/>
        </authorList>
    </citation>
    <scope>NUCLEOTIDE SEQUENCE</scope>
    <source>
        <strain evidence="9">JCM 13919</strain>
    </source>
</reference>
<evidence type="ECO:0000256" key="1">
    <source>
        <dbReference type="ARBA" id="ARBA00022729"/>
    </source>
</evidence>
<evidence type="ECO:0000256" key="6">
    <source>
        <dbReference type="ARBA" id="ARBA00023237"/>
    </source>
</evidence>
<gene>
    <name evidence="9" type="ORF">GCM10007966_14560</name>
</gene>
<dbReference type="InterPro" id="IPR011990">
    <property type="entry name" value="TPR-like_helical_dom_sf"/>
</dbReference>
<proteinExistence type="predicted"/>
<evidence type="ECO:0000256" key="5">
    <source>
        <dbReference type="ARBA" id="ARBA00023139"/>
    </source>
</evidence>
<sequence length="598" mass="66760">MKSSIYKLSVLYLCFLLLTGCANVSDTPMQVNQQLASPYTMPAATYLAQAKERSGEEEQRLRIMAAGRLIHEGQWQQGQAILSRVNHLSSDLADKKNLLLAKIEIIRDRPQSAVKTLAKIQNIQNLPIYYQAQYHELLAEAYKNTSKVSLAVEERIKLSRLLPDEPSKANNLRALWLALATEPTQELNTLALEEEDGSELKGWIELALLSREDYSNPGDMVKAIQNWKSQYTAHPAHSLLNASSLDQKLISHPRQVALLLPLSGSLGGPGMAIRDGFMAAYKRSQDSGGLTVRFYDTNQSDPIVLYQQALDEGADYVVGPLTKSDVAKVASLNHPVPTLFLNDLNGHVKENAYQFGLSPTNEARQVASKARLNGHTRALVIAPEGGWGDEVVAAFSQQWRANGGRVVDTLQYGSNDNLNQSIRDFLHISNSEARKKAIKEALGRNIEATPRRRQDFDMVFLLAYPSKARQIMPLLRYYYAGDVPVYSTSSVYGGHPNSLKDRDLNGIMFCDMPWVFEHNLGYKSWPEQLNSYNRLYALGMDSYELSNQLNQLLVFPAMGVRDKSGILYLNPNGQIARISAWGQFKQGLVEPMNKLSVT</sequence>
<dbReference type="CDD" id="cd06339">
    <property type="entry name" value="PBP1_YraM_LppC_lipoprotein-like"/>
    <property type="match status" value="1"/>
</dbReference>
<keyword evidence="3" id="KW-0573">Peptidoglycan synthesis</keyword>
<dbReference type="InterPro" id="IPR007443">
    <property type="entry name" value="LpoA"/>
</dbReference>
<comment type="caution">
    <text evidence="9">The sequence shown here is derived from an EMBL/GenBank/DDBJ whole genome shotgun (WGS) entry which is preliminary data.</text>
</comment>
<keyword evidence="6" id="KW-0998">Cell outer membrane</keyword>
<keyword evidence="4" id="KW-0472">Membrane</keyword>
<evidence type="ECO:0000256" key="3">
    <source>
        <dbReference type="ARBA" id="ARBA00022984"/>
    </source>
</evidence>
<dbReference type="RefSeq" id="WP_131776963.1">
    <property type="nucleotide sequence ID" value="NZ_BMOB01000006.1"/>
</dbReference>
<evidence type="ECO:0000256" key="7">
    <source>
        <dbReference type="ARBA" id="ARBA00023288"/>
    </source>
</evidence>
<accession>A0A917JUN2</accession>
<protein>
    <submittedName>
        <fullName evidence="9">Penicillin-binding protein activator</fullName>
    </submittedName>
</protein>
<keyword evidence="2" id="KW-0133">Cell shape</keyword>
<dbReference type="Gene3D" id="1.25.40.650">
    <property type="match status" value="1"/>
</dbReference>
<dbReference type="PANTHER" id="PTHR38038:SF1">
    <property type="entry name" value="PENICILLIN-BINDING PROTEIN ACTIVATOR LPOA"/>
    <property type="match status" value="1"/>
</dbReference>
<dbReference type="AlphaFoldDB" id="A0A917JUN2"/>
<evidence type="ECO:0000256" key="8">
    <source>
        <dbReference type="SAM" id="SignalP"/>
    </source>
</evidence>
<keyword evidence="1 8" id="KW-0732">Signal</keyword>
<organism evidence="9 10">
    <name type="scientific">Legionella impletisoli</name>
    <dbReference type="NCBI Taxonomy" id="343510"/>
    <lineage>
        <taxon>Bacteria</taxon>
        <taxon>Pseudomonadati</taxon>
        <taxon>Pseudomonadota</taxon>
        <taxon>Gammaproteobacteria</taxon>
        <taxon>Legionellales</taxon>
        <taxon>Legionellaceae</taxon>
        <taxon>Legionella</taxon>
    </lineage>
</organism>
<name>A0A917JUN2_9GAMM</name>
<dbReference type="PANTHER" id="PTHR38038">
    <property type="entry name" value="PENICILLIN-BINDING PROTEIN ACTIVATOR LPOA"/>
    <property type="match status" value="1"/>
</dbReference>
<dbReference type="Pfam" id="PF04348">
    <property type="entry name" value="LppC"/>
    <property type="match status" value="1"/>
</dbReference>
<keyword evidence="10" id="KW-1185">Reference proteome</keyword>
<evidence type="ECO:0000256" key="4">
    <source>
        <dbReference type="ARBA" id="ARBA00023136"/>
    </source>
</evidence>
<dbReference type="InterPro" id="IPR028082">
    <property type="entry name" value="Peripla_BP_I"/>
</dbReference>
<dbReference type="Proteomes" id="UP000630149">
    <property type="component" value="Unassembled WGS sequence"/>
</dbReference>
<dbReference type="GO" id="GO:0008360">
    <property type="term" value="P:regulation of cell shape"/>
    <property type="evidence" value="ECO:0007669"/>
    <property type="project" value="UniProtKB-KW"/>
</dbReference>
<dbReference type="PROSITE" id="PS51257">
    <property type="entry name" value="PROKAR_LIPOPROTEIN"/>
    <property type="match status" value="1"/>
</dbReference>
<feature type="chain" id="PRO_5037642328" evidence="8">
    <location>
        <begin position="25"/>
        <end position="598"/>
    </location>
</feature>
<evidence type="ECO:0000256" key="2">
    <source>
        <dbReference type="ARBA" id="ARBA00022960"/>
    </source>
</evidence>
<dbReference type="EMBL" id="BMOB01000006">
    <property type="protein sequence ID" value="GGI86947.1"/>
    <property type="molecule type" value="Genomic_DNA"/>
</dbReference>
<dbReference type="Gene3D" id="3.40.50.2300">
    <property type="match status" value="2"/>
</dbReference>
<dbReference type="GO" id="GO:0009252">
    <property type="term" value="P:peptidoglycan biosynthetic process"/>
    <property type="evidence" value="ECO:0007669"/>
    <property type="project" value="UniProtKB-KW"/>
</dbReference>
<dbReference type="Gene3D" id="1.25.40.10">
    <property type="entry name" value="Tetratricopeptide repeat domain"/>
    <property type="match status" value="1"/>
</dbReference>